<dbReference type="InterPro" id="IPR012349">
    <property type="entry name" value="Split_barrel_FMN-bd"/>
</dbReference>
<dbReference type="Pfam" id="PF12900">
    <property type="entry name" value="Pyridox_ox_2"/>
    <property type="match status" value="1"/>
</dbReference>
<proteinExistence type="predicted"/>
<dbReference type="STRING" id="1210086.GCA_001613105_01065"/>
<accession>A0A370IBJ9</accession>
<gene>
    <name evidence="1" type="ORF">DFR76_102488</name>
</gene>
<comment type="caution">
    <text evidence="1">The sequence shown here is derived from an EMBL/GenBank/DDBJ whole genome shotgun (WGS) entry which is preliminary data.</text>
</comment>
<dbReference type="RefSeq" id="WP_255285485.1">
    <property type="nucleotide sequence ID" value="NZ_QQBC01000002.1"/>
</dbReference>
<dbReference type="SUPFAM" id="SSF50475">
    <property type="entry name" value="FMN-binding split barrel"/>
    <property type="match status" value="1"/>
</dbReference>
<keyword evidence="2" id="KW-1185">Reference proteome</keyword>
<reference evidence="1 2" key="1">
    <citation type="submission" date="2018-07" db="EMBL/GenBank/DDBJ databases">
        <title>Genomic Encyclopedia of Type Strains, Phase IV (KMG-IV): sequencing the most valuable type-strain genomes for metagenomic binning, comparative biology and taxonomic classification.</title>
        <authorList>
            <person name="Goeker M."/>
        </authorList>
    </citation>
    <scope>NUCLEOTIDE SEQUENCE [LARGE SCALE GENOMIC DNA]</scope>
    <source>
        <strain evidence="1 2">DSM 44290</strain>
    </source>
</reference>
<name>A0A370IBJ9_9NOCA</name>
<dbReference type="Gene3D" id="2.30.110.10">
    <property type="entry name" value="Electron Transport, Fmn-binding Protein, Chain A"/>
    <property type="match status" value="1"/>
</dbReference>
<evidence type="ECO:0000313" key="2">
    <source>
        <dbReference type="Proteomes" id="UP000254869"/>
    </source>
</evidence>
<dbReference type="AlphaFoldDB" id="A0A370IBJ9"/>
<dbReference type="EMBL" id="QQBC01000002">
    <property type="protein sequence ID" value="RDI68087.1"/>
    <property type="molecule type" value="Genomic_DNA"/>
</dbReference>
<protein>
    <submittedName>
        <fullName evidence="1">Pyridoxamine 5'-phosphate oxidase-like protein</fullName>
    </submittedName>
</protein>
<organism evidence="1 2">
    <name type="scientific">Nocardia pseudobrasiliensis</name>
    <dbReference type="NCBI Taxonomy" id="45979"/>
    <lineage>
        <taxon>Bacteria</taxon>
        <taxon>Bacillati</taxon>
        <taxon>Actinomycetota</taxon>
        <taxon>Actinomycetes</taxon>
        <taxon>Mycobacteriales</taxon>
        <taxon>Nocardiaceae</taxon>
        <taxon>Nocardia</taxon>
    </lineage>
</organism>
<evidence type="ECO:0000313" key="1">
    <source>
        <dbReference type="EMBL" id="RDI68087.1"/>
    </source>
</evidence>
<sequence>MDGQLRSRDLTTVEALKLLSGARFGRVVFARYALPTIRPVNHIVADDTIVINANAGITLSVTRQVVAFEADTIDHDSMLGWCVIVTGTAEEINDPQEIGRFQRLLAADLPGPRNRLIRIHTEIVTGIEYLNAASIHDPA</sequence>
<dbReference type="InterPro" id="IPR024747">
    <property type="entry name" value="Pyridox_Oxase-rel"/>
</dbReference>
<dbReference type="Proteomes" id="UP000254869">
    <property type="component" value="Unassembled WGS sequence"/>
</dbReference>